<evidence type="ECO:0000313" key="1">
    <source>
        <dbReference type="EMBL" id="QDV29143.1"/>
    </source>
</evidence>
<name>A0A518GKI3_9PLAN</name>
<sequence>MKPSDLIKNDLGENVWAECWPKPSATGDLTVVDELSPFQSTKTYVIHGRRGQFDFTTLPHGSYCVYVADGQKAVRLTRAGKEIESILKETWETLADCNPVILASLILKFFDGGIRSTHRVLSGEDDLRAHGKNYVLNDRELERMQGLIGTTSSSRSDGLFVIRAVTLCGWMHDKRNLGIEHIYISKSGAVHLEKREVLSKKIFTSVPQIRY</sequence>
<dbReference type="Proteomes" id="UP000315349">
    <property type="component" value="Chromosome"/>
</dbReference>
<reference evidence="1 2" key="1">
    <citation type="submission" date="2019-02" db="EMBL/GenBank/DDBJ databases">
        <title>Deep-cultivation of Planctomycetes and their phenomic and genomic characterization uncovers novel biology.</title>
        <authorList>
            <person name="Wiegand S."/>
            <person name="Jogler M."/>
            <person name="Boedeker C."/>
            <person name="Pinto D."/>
            <person name="Vollmers J."/>
            <person name="Rivas-Marin E."/>
            <person name="Kohn T."/>
            <person name="Peeters S.H."/>
            <person name="Heuer A."/>
            <person name="Rast P."/>
            <person name="Oberbeckmann S."/>
            <person name="Bunk B."/>
            <person name="Jeske O."/>
            <person name="Meyerdierks A."/>
            <person name="Storesund J.E."/>
            <person name="Kallscheuer N."/>
            <person name="Luecker S."/>
            <person name="Lage O.M."/>
            <person name="Pohl T."/>
            <person name="Merkel B.J."/>
            <person name="Hornburger P."/>
            <person name="Mueller R.-W."/>
            <person name="Bruemmer F."/>
            <person name="Labrenz M."/>
            <person name="Spormann A.M."/>
            <person name="Op den Camp H."/>
            <person name="Overmann J."/>
            <person name="Amann R."/>
            <person name="Jetten M.S.M."/>
            <person name="Mascher T."/>
            <person name="Medema M.H."/>
            <person name="Devos D.P."/>
            <person name="Kaster A.-K."/>
            <person name="Ovreas L."/>
            <person name="Rohde M."/>
            <person name="Galperin M.Y."/>
            <person name="Jogler C."/>
        </authorList>
    </citation>
    <scope>NUCLEOTIDE SEQUENCE [LARGE SCALE GENOMIC DNA]</scope>
    <source>
        <strain evidence="1 2">Spb1</strain>
    </source>
</reference>
<dbReference type="AlphaFoldDB" id="A0A518GKI3"/>
<proteinExistence type="predicted"/>
<gene>
    <name evidence="1" type="ORF">Spb1_10120</name>
</gene>
<dbReference type="KEGG" id="peh:Spb1_10120"/>
<organism evidence="1 2">
    <name type="scientific">Planctopirus ephydatiae</name>
    <dbReference type="NCBI Taxonomy" id="2528019"/>
    <lineage>
        <taxon>Bacteria</taxon>
        <taxon>Pseudomonadati</taxon>
        <taxon>Planctomycetota</taxon>
        <taxon>Planctomycetia</taxon>
        <taxon>Planctomycetales</taxon>
        <taxon>Planctomycetaceae</taxon>
        <taxon>Planctopirus</taxon>
    </lineage>
</organism>
<protein>
    <submittedName>
        <fullName evidence="1">Uncharacterized protein</fullName>
    </submittedName>
</protein>
<dbReference type="EMBL" id="CP036299">
    <property type="protein sequence ID" value="QDV29143.1"/>
    <property type="molecule type" value="Genomic_DNA"/>
</dbReference>
<evidence type="ECO:0000313" key="2">
    <source>
        <dbReference type="Proteomes" id="UP000315349"/>
    </source>
</evidence>
<keyword evidence="2" id="KW-1185">Reference proteome</keyword>
<accession>A0A518GKI3</accession>